<dbReference type="InterPro" id="IPR036291">
    <property type="entry name" value="NAD(P)-bd_dom_sf"/>
</dbReference>
<sequence>MDGKSAYADADFVVIAAPTNYAPVKNYFDTSHVEKVIDLVLEVNPDAVMVIKSTIPVGLCGHFM</sequence>
<dbReference type="Gene3D" id="3.40.50.720">
    <property type="entry name" value="NAD(P)-binding Rossmann-like Domain"/>
    <property type="match status" value="1"/>
</dbReference>
<evidence type="ECO:0000313" key="2">
    <source>
        <dbReference type="Proteomes" id="UP001060260"/>
    </source>
</evidence>
<dbReference type="AlphaFoldDB" id="A0AA94Y4P6"/>
<name>A0AA94Y4P6_9BACE</name>
<dbReference type="SUPFAM" id="SSF51735">
    <property type="entry name" value="NAD(P)-binding Rossmann-fold domains"/>
    <property type="match status" value="1"/>
</dbReference>
<reference evidence="1" key="1">
    <citation type="submission" date="2022-08" db="EMBL/GenBank/DDBJ databases">
        <title>Genome Sequencing of Bacteroides fragilis Group Isolates with Nanopore Technology.</title>
        <authorList>
            <person name="Tisza M.J."/>
            <person name="Smith D."/>
            <person name="Dekker J.P."/>
        </authorList>
    </citation>
    <scope>NUCLEOTIDE SEQUENCE</scope>
    <source>
        <strain evidence="1">BFG-474</strain>
    </source>
</reference>
<gene>
    <name evidence="1" type="ORF">NXW23_14250</name>
</gene>
<proteinExistence type="predicted"/>
<accession>A0AA94Y4P6</accession>
<evidence type="ECO:0000313" key="1">
    <source>
        <dbReference type="EMBL" id="UVQ95525.1"/>
    </source>
</evidence>
<protein>
    <recommendedName>
        <fullName evidence="3">UDP-glucose 6-dehydrogenase</fullName>
    </recommendedName>
</protein>
<evidence type="ECO:0008006" key="3">
    <source>
        <dbReference type="Google" id="ProtNLM"/>
    </source>
</evidence>
<dbReference type="Proteomes" id="UP001060260">
    <property type="component" value="Chromosome"/>
</dbReference>
<organism evidence="1 2">
    <name type="scientific">Bacteroides caccae</name>
    <dbReference type="NCBI Taxonomy" id="47678"/>
    <lineage>
        <taxon>Bacteria</taxon>
        <taxon>Pseudomonadati</taxon>
        <taxon>Bacteroidota</taxon>
        <taxon>Bacteroidia</taxon>
        <taxon>Bacteroidales</taxon>
        <taxon>Bacteroidaceae</taxon>
        <taxon>Bacteroides</taxon>
    </lineage>
</organism>
<dbReference type="EMBL" id="CP103166">
    <property type="protein sequence ID" value="UVQ95525.1"/>
    <property type="molecule type" value="Genomic_DNA"/>
</dbReference>